<protein>
    <submittedName>
        <fullName evidence="1">Uncharacterized protein</fullName>
    </submittedName>
</protein>
<evidence type="ECO:0000313" key="1">
    <source>
        <dbReference type="EMBL" id="GJE67432.1"/>
    </source>
</evidence>
<dbReference type="RefSeq" id="WP_162940674.1">
    <property type="nucleotide sequence ID" value="NZ_BAAADH010000017.1"/>
</dbReference>
<dbReference type="Proteomes" id="UP001055039">
    <property type="component" value="Unassembled WGS sequence"/>
</dbReference>
<dbReference type="EMBL" id="BPRC01000027">
    <property type="protein sequence ID" value="GJE67432.1"/>
    <property type="molecule type" value="Genomic_DNA"/>
</dbReference>
<organism evidence="1 2">
    <name type="scientific">Methylorubrum aminovorans</name>
    <dbReference type="NCBI Taxonomy" id="269069"/>
    <lineage>
        <taxon>Bacteria</taxon>
        <taxon>Pseudomonadati</taxon>
        <taxon>Pseudomonadota</taxon>
        <taxon>Alphaproteobacteria</taxon>
        <taxon>Hyphomicrobiales</taxon>
        <taxon>Methylobacteriaceae</taxon>
        <taxon>Methylorubrum</taxon>
    </lineage>
</organism>
<proteinExistence type="predicted"/>
<reference evidence="1" key="1">
    <citation type="journal article" date="2021" name="Front. Microbiol.">
        <title>Comprehensive Comparative Genomics and Phenotyping of Methylobacterium Species.</title>
        <authorList>
            <person name="Alessa O."/>
            <person name="Ogura Y."/>
            <person name="Fujitani Y."/>
            <person name="Takami H."/>
            <person name="Hayashi T."/>
            <person name="Sahin N."/>
            <person name="Tani A."/>
        </authorList>
    </citation>
    <scope>NUCLEOTIDE SEQUENCE</scope>
    <source>
        <strain evidence="1">NBRC 15686</strain>
    </source>
</reference>
<keyword evidence="2" id="KW-1185">Reference proteome</keyword>
<gene>
    <name evidence="1" type="ORF">LNAOJCKE_4663</name>
</gene>
<name>A0ABQ4UM52_9HYPH</name>
<comment type="caution">
    <text evidence="1">The sequence shown here is derived from an EMBL/GenBank/DDBJ whole genome shotgun (WGS) entry which is preliminary data.</text>
</comment>
<reference evidence="1" key="2">
    <citation type="submission" date="2021-08" db="EMBL/GenBank/DDBJ databases">
        <authorList>
            <person name="Tani A."/>
            <person name="Ola A."/>
            <person name="Ogura Y."/>
            <person name="Katsura K."/>
            <person name="Hayashi T."/>
        </authorList>
    </citation>
    <scope>NUCLEOTIDE SEQUENCE</scope>
    <source>
        <strain evidence="1">NBRC 15686</strain>
    </source>
</reference>
<sequence length="88" mass="9922">MVKLTRYPHQTFDLAHLDRAGLLDDWELRPERRGDGYVLHGVDERGLQRETGCVQGLDTDEGWAWAWGTGLVRLGSPRHALPTEGVTL</sequence>
<evidence type="ECO:0000313" key="2">
    <source>
        <dbReference type="Proteomes" id="UP001055039"/>
    </source>
</evidence>
<accession>A0ABQ4UM52</accession>